<evidence type="ECO:0000256" key="3">
    <source>
        <dbReference type="ARBA" id="ARBA00022729"/>
    </source>
</evidence>
<comment type="similarity">
    <text evidence="2">Belongs to the virb1 family.</text>
</comment>
<dbReference type="Proteomes" id="UP001470809">
    <property type="component" value="Chromosome"/>
</dbReference>
<sequence>MRLLSIVAAALLTAETARAQAVDPSAVAVIRAADDSWEDARILAAQADPLTRDVLTWMRLRAGEGRLAEYTSFLETHADWPGLSRLRAAGEGALHETTDAEAVIAFFGDATPQTGEGAVHLARALISTGAPEAAEAMLREVWIGNRLSGDGHAALIAAFPDILKPFHLARTDALLWRWRTSDAARMLPLLSPDQRALAAARIAYIKKAGDITAKVNAVPANLRQDPGLAYDRYNWLADRGRRTEAVKILLDRSTSASALAEPFRWAGWRRSLARWEMREGRADQAYALASRHYLTDGAAFADLEWLSGYIALTYLGNPAAALDHFQTAAGVVDSPISLGRMHYWIGRTHAVMGAADAAAEAYGIAATHQTSFYGLLAAEKLGRPLDPIWAQTPIVPQSDVFAADLVRAAFLLLAGGERGHAVTFFAELGATLNPGDLAQVGAALDEMDEQYYTLLLGKRALRRGIMVPQNYFPIHDLAAMELPVDPALALSIARRESEFNIGIGSPVGALGLMQLMPATAEEVAGFLALPYSRGRLTSDWEYNATLGAKYLSILQEDFGPTPVMIAAGYNAGPSRPKTWMDERGDPRLGEMDVIDWIEHIPFRETRNYVMRVTESIPIYQARLTGQAGPVAFTDLLIGEKPLLRPRARPLPQAVEDTPSIRPIARPARG</sequence>
<organism evidence="7 8">
    <name type="scientific">Yoonia rhodophyticola</name>
    <dbReference type="NCBI Taxonomy" id="3137370"/>
    <lineage>
        <taxon>Bacteria</taxon>
        <taxon>Pseudomonadati</taxon>
        <taxon>Pseudomonadota</taxon>
        <taxon>Alphaproteobacteria</taxon>
        <taxon>Rhodobacterales</taxon>
        <taxon>Paracoccaceae</taxon>
        <taxon>Yoonia</taxon>
    </lineage>
</organism>
<protein>
    <submittedName>
        <fullName evidence="7">Lytic transglycosylase domain-containing protein</fullName>
    </submittedName>
</protein>
<dbReference type="PANTHER" id="PTHR37423:SF2">
    <property type="entry name" value="MEMBRANE-BOUND LYTIC MUREIN TRANSGLYCOSYLASE C"/>
    <property type="match status" value="1"/>
</dbReference>
<dbReference type="InterPro" id="IPR008939">
    <property type="entry name" value="Lytic_TGlycosylase_superhlx_U"/>
</dbReference>
<feature type="domain" description="Transglycosylase SLT" evidence="6">
    <location>
        <begin position="484"/>
        <end position="585"/>
    </location>
</feature>
<dbReference type="PANTHER" id="PTHR37423">
    <property type="entry name" value="SOLUBLE LYTIC MUREIN TRANSGLYCOSYLASE-RELATED"/>
    <property type="match status" value="1"/>
</dbReference>
<dbReference type="RefSeq" id="WP_373635750.1">
    <property type="nucleotide sequence ID" value="NZ_CP151767.2"/>
</dbReference>
<gene>
    <name evidence="7" type="ORF">AABB31_23145</name>
</gene>
<reference evidence="7" key="1">
    <citation type="submission" date="2024-08" db="EMBL/GenBank/DDBJ databases">
        <title>Phylogenomic analyses of a clade within the roseobacter group suggest taxonomic reassignments of species of the genera Aestuariivita, Citreicella, Loktanella, Nautella, Pelagibaca, Ruegeria, Thalassobius, Thiobacimonas and Tropicibacter, and the proposal o.</title>
        <authorList>
            <person name="Jeon C.O."/>
        </authorList>
    </citation>
    <scope>NUCLEOTIDE SEQUENCE</scope>
    <source>
        <strain evidence="7">SS1-5</strain>
    </source>
</reference>
<dbReference type="Pfam" id="PF01464">
    <property type="entry name" value="SLT"/>
    <property type="match status" value="1"/>
</dbReference>
<evidence type="ECO:0000259" key="6">
    <source>
        <dbReference type="Pfam" id="PF01464"/>
    </source>
</evidence>
<keyword evidence="8" id="KW-1185">Reference proteome</keyword>
<evidence type="ECO:0000256" key="1">
    <source>
        <dbReference type="ARBA" id="ARBA00007734"/>
    </source>
</evidence>
<proteinExistence type="inferred from homology"/>
<evidence type="ECO:0000313" key="7">
    <source>
        <dbReference type="EMBL" id="XFU26795.1"/>
    </source>
</evidence>
<feature type="region of interest" description="Disordered" evidence="4">
    <location>
        <begin position="648"/>
        <end position="669"/>
    </location>
</feature>
<dbReference type="EMBL" id="CP151767">
    <property type="protein sequence ID" value="XFU26795.1"/>
    <property type="molecule type" value="Genomic_DNA"/>
</dbReference>
<name>A0ABZ3JC66_9RHOB</name>
<feature type="signal peptide" evidence="5">
    <location>
        <begin position="1"/>
        <end position="19"/>
    </location>
</feature>
<dbReference type="CDD" id="cd13401">
    <property type="entry name" value="Slt70-like"/>
    <property type="match status" value="1"/>
</dbReference>
<dbReference type="InterPro" id="IPR023346">
    <property type="entry name" value="Lysozyme-like_dom_sf"/>
</dbReference>
<dbReference type="InterPro" id="IPR008258">
    <property type="entry name" value="Transglycosylase_SLT_dom_1"/>
</dbReference>
<evidence type="ECO:0000256" key="5">
    <source>
        <dbReference type="SAM" id="SignalP"/>
    </source>
</evidence>
<evidence type="ECO:0000256" key="4">
    <source>
        <dbReference type="SAM" id="MobiDB-lite"/>
    </source>
</evidence>
<feature type="chain" id="PRO_5046843050" evidence="5">
    <location>
        <begin position="20"/>
        <end position="669"/>
    </location>
</feature>
<dbReference type="SUPFAM" id="SSF53955">
    <property type="entry name" value="Lysozyme-like"/>
    <property type="match status" value="1"/>
</dbReference>
<evidence type="ECO:0000256" key="2">
    <source>
        <dbReference type="ARBA" id="ARBA00009387"/>
    </source>
</evidence>
<evidence type="ECO:0000313" key="8">
    <source>
        <dbReference type="Proteomes" id="UP001470809"/>
    </source>
</evidence>
<accession>A0ABZ3JC66</accession>
<dbReference type="Gene3D" id="1.25.20.10">
    <property type="entry name" value="Bacterial muramidases"/>
    <property type="match status" value="1"/>
</dbReference>
<dbReference type="SUPFAM" id="SSF48435">
    <property type="entry name" value="Bacterial muramidases"/>
    <property type="match status" value="1"/>
</dbReference>
<dbReference type="Gene3D" id="1.10.530.10">
    <property type="match status" value="1"/>
</dbReference>
<comment type="similarity">
    <text evidence="1">Belongs to the transglycosylase Slt family.</text>
</comment>
<keyword evidence="3 5" id="KW-0732">Signal</keyword>